<name>A0ABV2WYP4_9NOCA</name>
<dbReference type="RefSeq" id="WP_356959376.1">
    <property type="nucleotide sequence ID" value="NZ_JBEYBD010000028.1"/>
</dbReference>
<reference evidence="2 3" key="1">
    <citation type="submission" date="2024-06" db="EMBL/GenBank/DDBJ databases">
        <title>The Natural Products Discovery Center: Release of the First 8490 Sequenced Strains for Exploring Actinobacteria Biosynthetic Diversity.</title>
        <authorList>
            <person name="Kalkreuter E."/>
            <person name="Kautsar S.A."/>
            <person name="Yang D."/>
            <person name="Bader C.D."/>
            <person name="Teijaro C.N."/>
            <person name="Fluegel L."/>
            <person name="Davis C.M."/>
            <person name="Simpson J.R."/>
            <person name="Lauterbach L."/>
            <person name="Steele A.D."/>
            <person name="Gui C."/>
            <person name="Meng S."/>
            <person name="Li G."/>
            <person name="Viehrig K."/>
            <person name="Ye F."/>
            <person name="Su P."/>
            <person name="Kiefer A.F."/>
            <person name="Nichols A."/>
            <person name="Cepeda A.J."/>
            <person name="Yan W."/>
            <person name="Fan B."/>
            <person name="Jiang Y."/>
            <person name="Adhikari A."/>
            <person name="Zheng C.-J."/>
            <person name="Schuster L."/>
            <person name="Cowan T.M."/>
            <person name="Smanski M.J."/>
            <person name="Chevrette M.G."/>
            <person name="De Carvalho L.P.S."/>
            <person name="Shen B."/>
        </authorList>
    </citation>
    <scope>NUCLEOTIDE SEQUENCE [LARGE SCALE GENOMIC DNA]</scope>
    <source>
        <strain evidence="2 3">NPDC019708</strain>
    </source>
</reference>
<organism evidence="2 3">
    <name type="scientific">Nocardia rhamnosiphila</name>
    <dbReference type="NCBI Taxonomy" id="426716"/>
    <lineage>
        <taxon>Bacteria</taxon>
        <taxon>Bacillati</taxon>
        <taxon>Actinomycetota</taxon>
        <taxon>Actinomycetes</taxon>
        <taxon>Mycobacteriales</taxon>
        <taxon>Nocardiaceae</taxon>
        <taxon>Nocardia</taxon>
    </lineage>
</organism>
<feature type="domain" description="SnoaL-like" evidence="1">
    <location>
        <begin position="36"/>
        <end position="120"/>
    </location>
</feature>
<dbReference type="Pfam" id="PF12680">
    <property type="entry name" value="SnoaL_2"/>
    <property type="match status" value="1"/>
</dbReference>
<comment type="caution">
    <text evidence="2">The sequence shown here is derived from an EMBL/GenBank/DDBJ whole genome shotgun (WGS) entry which is preliminary data.</text>
</comment>
<dbReference type="EMBL" id="JBEYBF010000031">
    <property type="protein sequence ID" value="MEU1956017.1"/>
    <property type="molecule type" value="Genomic_DNA"/>
</dbReference>
<dbReference type="InterPro" id="IPR032710">
    <property type="entry name" value="NTF2-like_dom_sf"/>
</dbReference>
<gene>
    <name evidence="2" type="ORF">ABZ510_29710</name>
</gene>
<proteinExistence type="predicted"/>
<keyword evidence="3" id="KW-1185">Reference proteome</keyword>
<evidence type="ECO:0000313" key="2">
    <source>
        <dbReference type="EMBL" id="MEU1956017.1"/>
    </source>
</evidence>
<evidence type="ECO:0000259" key="1">
    <source>
        <dbReference type="Pfam" id="PF12680"/>
    </source>
</evidence>
<evidence type="ECO:0000313" key="3">
    <source>
        <dbReference type="Proteomes" id="UP001550628"/>
    </source>
</evidence>
<protein>
    <submittedName>
        <fullName evidence="2">Nuclear transport factor 2 family protein</fullName>
    </submittedName>
</protein>
<accession>A0ABV2WYP4</accession>
<sequence length="189" mass="20730">MSTPQVHPDAAASWRALTDRLEAERDPVLRRNLDIVARHVVAEVAGDLDALAATLVERPCYTFWGGETPRRLEGMDEVQDFYATSVRIGKNRLSFDITRVVVDEHTVVTEGVFRHVLRGEDLSGRTLPDGGALEPGTHYLTAYQALVVWPITPEGLIAGEEIYLGEPHQVQRAVSVGDFPHLGPAAAGR</sequence>
<dbReference type="Gene3D" id="3.10.450.50">
    <property type="match status" value="1"/>
</dbReference>
<dbReference type="SUPFAM" id="SSF54427">
    <property type="entry name" value="NTF2-like"/>
    <property type="match status" value="1"/>
</dbReference>
<dbReference type="Proteomes" id="UP001550628">
    <property type="component" value="Unassembled WGS sequence"/>
</dbReference>
<dbReference type="InterPro" id="IPR037401">
    <property type="entry name" value="SnoaL-like"/>
</dbReference>